<evidence type="ECO:0000256" key="9">
    <source>
        <dbReference type="ARBA" id="ARBA00038313"/>
    </source>
</evidence>
<evidence type="ECO:0000256" key="7">
    <source>
        <dbReference type="ARBA" id="ARBA00023002"/>
    </source>
</evidence>
<evidence type="ECO:0000256" key="1">
    <source>
        <dbReference type="ARBA" id="ARBA00001917"/>
    </source>
</evidence>
<evidence type="ECO:0000256" key="14">
    <source>
        <dbReference type="ARBA" id="ARBA00048934"/>
    </source>
</evidence>
<dbReference type="SUPFAM" id="SSF51395">
    <property type="entry name" value="FMN-linked oxidoreductases"/>
    <property type="match status" value="1"/>
</dbReference>
<accession>A0A0F7SJS1</accession>
<dbReference type="InterPro" id="IPR018517">
    <property type="entry name" value="tRNA_hU_synthase_CS"/>
</dbReference>
<proteinExistence type="inferred from homology"/>
<comment type="catalytic activity">
    <reaction evidence="12">
        <text>5,6-dihydrouridine(16) in tRNA + NADP(+) = uridine(16) in tRNA + NADPH + H(+)</text>
        <dbReference type="Rhea" id="RHEA:53376"/>
        <dbReference type="Rhea" id="RHEA-COMP:13543"/>
        <dbReference type="Rhea" id="RHEA-COMP:13544"/>
        <dbReference type="ChEBI" id="CHEBI:15378"/>
        <dbReference type="ChEBI" id="CHEBI:57783"/>
        <dbReference type="ChEBI" id="CHEBI:58349"/>
        <dbReference type="ChEBI" id="CHEBI:65315"/>
        <dbReference type="ChEBI" id="CHEBI:74443"/>
        <dbReference type="EC" id="1.3.1.88"/>
    </reaction>
    <physiologicalReaction direction="right-to-left" evidence="12">
        <dbReference type="Rhea" id="RHEA:53378"/>
    </physiologicalReaction>
</comment>
<dbReference type="GO" id="GO:0017150">
    <property type="term" value="F:tRNA dihydrouridine synthase activity"/>
    <property type="evidence" value="ECO:0007669"/>
    <property type="project" value="InterPro"/>
</dbReference>
<dbReference type="EMBL" id="LN483249">
    <property type="protein sequence ID" value="CDZ97619.1"/>
    <property type="molecule type" value="Genomic_DNA"/>
</dbReference>
<feature type="compositionally biased region" description="Low complexity" evidence="17">
    <location>
        <begin position="442"/>
        <end position="456"/>
    </location>
</feature>
<evidence type="ECO:0000256" key="3">
    <source>
        <dbReference type="ARBA" id="ARBA00022643"/>
    </source>
</evidence>
<comment type="similarity">
    <text evidence="9">Belongs to the Dus family. Dus1 subfamily.</text>
</comment>
<dbReference type="EC" id="1.3.1.88" evidence="10"/>
<evidence type="ECO:0000256" key="4">
    <source>
        <dbReference type="ARBA" id="ARBA00022664"/>
    </source>
</evidence>
<reference evidence="19" key="1">
    <citation type="submission" date="2014-08" db="EMBL/GenBank/DDBJ databases">
        <authorList>
            <person name="Sharma Rahul"/>
            <person name="Thines Marco"/>
        </authorList>
    </citation>
    <scope>NUCLEOTIDE SEQUENCE</scope>
</reference>
<evidence type="ECO:0000256" key="16">
    <source>
        <dbReference type="ARBA" id="ARBA00049467"/>
    </source>
</evidence>
<keyword evidence="4" id="KW-0507">mRNA processing</keyword>
<dbReference type="GO" id="GO:0050660">
    <property type="term" value="F:flavin adenine dinucleotide binding"/>
    <property type="evidence" value="ECO:0007669"/>
    <property type="project" value="InterPro"/>
</dbReference>
<evidence type="ECO:0000313" key="19">
    <source>
        <dbReference type="EMBL" id="CDZ97619.1"/>
    </source>
</evidence>
<evidence type="ECO:0000256" key="17">
    <source>
        <dbReference type="SAM" id="MobiDB-lite"/>
    </source>
</evidence>
<comment type="catalytic activity">
    <reaction evidence="16">
        <text>5,6-dihydrouridine(17) in tRNA + NADP(+) = uridine(17) in tRNA + NADPH + H(+)</text>
        <dbReference type="Rhea" id="RHEA:53368"/>
        <dbReference type="Rhea" id="RHEA-COMP:13541"/>
        <dbReference type="Rhea" id="RHEA-COMP:13542"/>
        <dbReference type="ChEBI" id="CHEBI:15378"/>
        <dbReference type="ChEBI" id="CHEBI:57783"/>
        <dbReference type="ChEBI" id="CHEBI:58349"/>
        <dbReference type="ChEBI" id="CHEBI:65315"/>
        <dbReference type="ChEBI" id="CHEBI:74443"/>
        <dbReference type="EC" id="1.3.1.88"/>
    </reaction>
    <physiologicalReaction direction="right-to-left" evidence="16">
        <dbReference type="Rhea" id="RHEA:53370"/>
    </physiologicalReaction>
</comment>
<evidence type="ECO:0000259" key="18">
    <source>
        <dbReference type="Pfam" id="PF01207"/>
    </source>
</evidence>
<keyword evidence="7" id="KW-0560">Oxidoreductase</keyword>
<dbReference type="InterPro" id="IPR013785">
    <property type="entry name" value="Aldolase_TIM"/>
</dbReference>
<dbReference type="Gene3D" id="3.20.20.70">
    <property type="entry name" value="Aldolase class I"/>
    <property type="match status" value="1"/>
</dbReference>
<comment type="catalytic activity">
    <reaction evidence="14">
        <text>5,6-dihydrouridine(16) in tRNA + NAD(+) = uridine(16) in tRNA + NADH + H(+)</text>
        <dbReference type="Rhea" id="RHEA:53380"/>
        <dbReference type="Rhea" id="RHEA-COMP:13543"/>
        <dbReference type="Rhea" id="RHEA-COMP:13544"/>
        <dbReference type="ChEBI" id="CHEBI:15378"/>
        <dbReference type="ChEBI" id="CHEBI:57540"/>
        <dbReference type="ChEBI" id="CHEBI:57945"/>
        <dbReference type="ChEBI" id="CHEBI:65315"/>
        <dbReference type="ChEBI" id="CHEBI:74443"/>
        <dbReference type="EC" id="1.3.1.88"/>
    </reaction>
    <physiologicalReaction direction="right-to-left" evidence="14">
        <dbReference type="Rhea" id="RHEA:53382"/>
    </physiologicalReaction>
</comment>
<keyword evidence="8" id="KW-0520">NAD</keyword>
<dbReference type="Pfam" id="PF01207">
    <property type="entry name" value="Dus"/>
    <property type="match status" value="1"/>
</dbReference>
<comment type="cofactor">
    <cofactor evidence="1">
        <name>FMN</name>
        <dbReference type="ChEBI" id="CHEBI:58210"/>
    </cofactor>
</comment>
<feature type="domain" description="DUS-like FMN-binding" evidence="18">
    <location>
        <begin position="24"/>
        <end position="356"/>
    </location>
</feature>
<keyword evidence="2" id="KW-0285">Flavoprotein</keyword>
<comment type="catalytic activity">
    <reaction evidence="13">
        <text>a 5,6-dihydrouridine in mRNA + NAD(+) = a uridine in mRNA + NADH + H(+)</text>
        <dbReference type="Rhea" id="RHEA:69851"/>
        <dbReference type="Rhea" id="RHEA-COMP:14658"/>
        <dbReference type="Rhea" id="RHEA-COMP:17789"/>
        <dbReference type="ChEBI" id="CHEBI:15378"/>
        <dbReference type="ChEBI" id="CHEBI:57540"/>
        <dbReference type="ChEBI" id="CHEBI:57945"/>
        <dbReference type="ChEBI" id="CHEBI:65315"/>
        <dbReference type="ChEBI" id="CHEBI:74443"/>
    </reaction>
    <physiologicalReaction direction="right-to-left" evidence="13">
        <dbReference type="Rhea" id="RHEA:69853"/>
    </physiologicalReaction>
</comment>
<dbReference type="PANTHER" id="PTHR11082">
    <property type="entry name" value="TRNA-DIHYDROURIDINE SYNTHASE"/>
    <property type="match status" value="1"/>
</dbReference>
<feature type="compositionally biased region" description="Polar residues" evidence="17">
    <location>
        <begin position="641"/>
        <end position="650"/>
    </location>
</feature>
<organism evidence="19">
    <name type="scientific">Phaffia rhodozyma</name>
    <name type="common">Yeast</name>
    <name type="synonym">Xanthophyllomyces dendrorhous</name>
    <dbReference type="NCBI Taxonomy" id="264483"/>
    <lineage>
        <taxon>Eukaryota</taxon>
        <taxon>Fungi</taxon>
        <taxon>Dikarya</taxon>
        <taxon>Basidiomycota</taxon>
        <taxon>Agaricomycotina</taxon>
        <taxon>Tremellomycetes</taxon>
        <taxon>Cystofilobasidiales</taxon>
        <taxon>Mrakiaceae</taxon>
        <taxon>Phaffia</taxon>
    </lineage>
</organism>
<evidence type="ECO:0000256" key="12">
    <source>
        <dbReference type="ARBA" id="ARBA00047652"/>
    </source>
</evidence>
<dbReference type="CDD" id="cd02801">
    <property type="entry name" value="DUS_like_FMN"/>
    <property type="match status" value="1"/>
</dbReference>
<dbReference type="InterPro" id="IPR035587">
    <property type="entry name" value="DUS-like_FMN-bd"/>
</dbReference>
<name>A0A0F7SJS1_PHARH</name>
<feature type="compositionally biased region" description="Low complexity" evidence="17">
    <location>
        <begin position="607"/>
        <end position="617"/>
    </location>
</feature>
<dbReference type="PROSITE" id="PS01136">
    <property type="entry name" value="UPF0034"/>
    <property type="match status" value="1"/>
</dbReference>
<feature type="region of interest" description="Disordered" evidence="17">
    <location>
        <begin position="434"/>
        <end position="460"/>
    </location>
</feature>
<dbReference type="AlphaFoldDB" id="A0A0F7SJS1"/>
<comment type="catalytic activity">
    <reaction evidence="15">
        <text>a 5,6-dihydrouridine in mRNA + NADP(+) = a uridine in mRNA + NADPH + H(+)</text>
        <dbReference type="Rhea" id="RHEA:69855"/>
        <dbReference type="Rhea" id="RHEA-COMP:14658"/>
        <dbReference type="Rhea" id="RHEA-COMP:17789"/>
        <dbReference type="ChEBI" id="CHEBI:15378"/>
        <dbReference type="ChEBI" id="CHEBI:57783"/>
        <dbReference type="ChEBI" id="CHEBI:58349"/>
        <dbReference type="ChEBI" id="CHEBI:65315"/>
        <dbReference type="ChEBI" id="CHEBI:74443"/>
    </reaction>
    <physiologicalReaction direction="right-to-left" evidence="15">
        <dbReference type="Rhea" id="RHEA:69857"/>
    </physiologicalReaction>
</comment>
<feature type="region of interest" description="Disordered" evidence="17">
    <location>
        <begin position="579"/>
        <end position="691"/>
    </location>
</feature>
<sequence>MEQNKRKLEGYEFFRSIGSPRHVLAPMVDASELPWRILSRAPVDDMDRGSTAGITSEDDKRVEEPGKKAGKIVNQAATLAYTPMIHARLFSGPKYEDNVHGRGMFDLPCGEEGSEELFPDWGVSDRPVFAQMCANDPDEFLIAAKKIQHRVDAVDLNLGCPQGIARKGQYGAFLMEQPDLIYSLINKLHNELDIPVTAKFRCFPEVEKTVEYARMLERAGAQILTIHGRTREMKGQYTGLADWKQIKAVKEAVSVPVFANGNILYYEDVQRCIDFTGVDGVMSAEGNLYNPAIFLPPSSSNTSIPHEHVPITHLADRYIRICQSLLTKTSTSAVKSHLFKILRPALDVPSNRDFRDRLGRGVPIDKIDGEEGREWLSLWRTFVRDFEERLLDQAWEAVGKERQKEFPIVDSAFPVDPQTSIRIVPHWLSQPQARAINPSNPTSTSATASSFTTSTSLHPASHPLMTTSTFDAVASLHPPNSSSAMPISGSNTPITCTFLLPPTSKHPSPHKCTNMASSSCPHRSCITHCRLTSFNELVAQGLTPTNVSQDGGYGAGEHVGLGCEFHEEKVRAKEILKREKKEERDRRRLENIKAHNTSSKCNKKNKNSNGNVNGNGNAKRKGNGKRELDEPTESRAEDDSTSGSVQSSINGPVGRKKPHLDVQEPTVEEESINSEPPVVPALVSPPRPTSD</sequence>
<evidence type="ECO:0000256" key="11">
    <source>
        <dbReference type="ARBA" id="ARBA00047287"/>
    </source>
</evidence>
<evidence type="ECO:0000256" key="5">
    <source>
        <dbReference type="ARBA" id="ARBA00022694"/>
    </source>
</evidence>
<evidence type="ECO:0000256" key="8">
    <source>
        <dbReference type="ARBA" id="ARBA00023027"/>
    </source>
</evidence>
<feature type="compositionally biased region" description="Pro residues" evidence="17">
    <location>
        <begin position="677"/>
        <end position="691"/>
    </location>
</feature>
<comment type="catalytic activity">
    <reaction evidence="11">
        <text>5,6-dihydrouridine(17) in tRNA + NAD(+) = uridine(17) in tRNA + NADH + H(+)</text>
        <dbReference type="Rhea" id="RHEA:53372"/>
        <dbReference type="Rhea" id="RHEA-COMP:13541"/>
        <dbReference type="Rhea" id="RHEA-COMP:13542"/>
        <dbReference type="ChEBI" id="CHEBI:15378"/>
        <dbReference type="ChEBI" id="CHEBI:57540"/>
        <dbReference type="ChEBI" id="CHEBI:57945"/>
        <dbReference type="ChEBI" id="CHEBI:65315"/>
        <dbReference type="ChEBI" id="CHEBI:74443"/>
        <dbReference type="EC" id="1.3.1.88"/>
    </reaction>
    <physiologicalReaction direction="right-to-left" evidence="11">
        <dbReference type="Rhea" id="RHEA:53374"/>
    </physiologicalReaction>
</comment>
<evidence type="ECO:0000256" key="2">
    <source>
        <dbReference type="ARBA" id="ARBA00022630"/>
    </source>
</evidence>
<feature type="compositionally biased region" description="Basic and acidic residues" evidence="17">
    <location>
        <begin position="579"/>
        <end position="593"/>
    </location>
</feature>
<evidence type="ECO:0000256" key="13">
    <source>
        <dbReference type="ARBA" id="ARBA00048342"/>
    </source>
</evidence>
<keyword evidence="6" id="KW-0521">NADP</keyword>
<protein>
    <recommendedName>
        <fullName evidence="10">tRNA-dihydrouridine(16/17) synthase [NAD(P)(+)]</fullName>
        <ecNumber evidence="10">1.3.1.88</ecNumber>
    </recommendedName>
</protein>
<keyword evidence="5" id="KW-0819">tRNA processing</keyword>
<evidence type="ECO:0000256" key="6">
    <source>
        <dbReference type="ARBA" id="ARBA00022857"/>
    </source>
</evidence>
<dbReference type="PANTHER" id="PTHR11082:SF5">
    <property type="entry name" value="TRNA-DIHYDROURIDINE(16_17) SYNTHASE [NAD(P)(+)]-LIKE"/>
    <property type="match status" value="1"/>
</dbReference>
<dbReference type="GO" id="GO:0006397">
    <property type="term" value="P:mRNA processing"/>
    <property type="evidence" value="ECO:0007669"/>
    <property type="project" value="UniProtKB-KW"/>
</dbReference>
<evidence type="ECO:0000256" key="10">
    <source>
        <dbReference type="ARBA" id="ARBA00038890"/>
    </source>
</evidence>
<evidence type="ECO:0000256" key="15">
    <source>
        <dbReference type="ARBA" id="ARBA00049447"/>
    </source>
</evidence>
<feature type="compositionally biased region" description="Basic and acidic residues" evidence="17">
    <location>
        <begin position="624"/>
        <end position="638"/>
    </location>
</feature>
<keyword evidence="3" id="KW-0288">FMN</keyword>